<dbReference type="InterPro" id="IPR013750">
    <property type="entry name" value="GHMP_kinase_C_dom"/>
</dbReference>
<dbReference type="InterPro" id="IPR006204">
    <property type="entry name" value="GHMP_kinase_N_dom"/>
</dbReference>
<dbReference type="HAMAP" id="MF_00061">
    <property type="entry name" value="IspE"/>
    <property type="match status" value="1"/>
</dbReference>
<name>A0AAD0S183_9GAMM</name>
<proteinExistence type="inferred from homology"/>
<evidence type="ECO:0000256" key="8">
    <source>
        <dbReference type="ARBA" id="ARBA00023229"/>
    </source>
</evidence>
<keyword evidence="5 10" id="KW-0547">Nucleotide-binding</keyword>
<evidence type="ECO:0000256" key="2">
    <source>
        <dbReference type="ARBA" id="ARBA00012052"/>
    </source>
</evidence>
<dbReference type="PANTHER" id="PTHR43527">
    <property type="entry name" value="4-DIPHOSPHOCYTIDYL-2-C-METHYL-D-ERYTHRITOL KINASE, CHLOROPLASTIC"/>
    <property type="match status" value="1"/>
</dbReference>
<dbReference type="Gene3D" id="3.30.70.890">
    <property type="entry name" value="GHMP kinase, C-terminal domain"/>
    <property type="match status" value="1"/>
</dbReference>
<keyword evidence="7 10" id="KW-0067">ATP-binding</keyword>
<dbReference type="GO" id="GO:0019288">
    <property type="term" value="P:isopentenyl diphosphate biosynthetic process, methylerythritol 4-phosphate pathway"/>
    <property type="evidence" value="ECO:0007669"/>
    <property type="project" value="UniProtKB-UniRule"/>
</dbReference>
<dbReference type="RefSeq" id="WP_036967407.1">
    <property type="nucleotide sequence ID" value="NZ_CP032090.1"/>
</dbReference>
<dbReference type="EC" id="2.7.1.148" evidence="2 10"/>
<feature type="active site" evidence="10">
    <location>
        <position position="141"/>
    </location>
</feature>
<dbReference type="InterPro" id="IPR014721">
    <property type="entry name" value="Ribsml_uS5_D2-typ_fold_subgr"/>
</dbReference>
<dbReference type="GO" id="GO:0005524">
    <property type="term" value="F:ATP binding"/>
    <property type="evidence" value="ECO:0007669"/>
    <property type="project" value="UniProtKB-UniRule"/>
</dbReference>
<dbReference type="GO" id="GO:0016114">
    <property type="term" value="P:terpenoid biosynthetic process"/>
    <property type="evidence" value="ECO:0007669"/>
    <property type="project" value="UniProtKB-UniRule"/>
</dbReference>
<evidence type="ECO:0000256" key="6">
    <source>
        <dbReference type="ARBA" id="ARBA00022777"/>
    </source>
</evidence>
<dbReference type="EMBL" id="CP032090">
    <property type="protein sequence ID" value="AXV65654.1"/>
    <property type="molecule type" value="Genomic_DNA"/>
</dbReference>
<evidence type="ECO:0000313" key="14">
    <source>
        <dbReference type="EMBL" id="SFT79533.1"/>
    </source>
</evidence>
<reference evidence="14 15" key="1">
    <citation type="submission" date="2016-10" db="EMBL/GenBank/DDBJ databases">
        <authorList>
            <person name="Varghese N."/>
            <person name="Submissions S."/>
        </authorList>
    </citation>
    <scope>NUCLEOTIDE SEQUENCE [LARGE SCALE GENOMIC DNA]</scope>
    <source>
        <strain evidence="14 15">CGMCC 1.8499</strain>
    </source>
</reference>
<feature type="active site" evidence="10">
    <location>
        <position position="16"/>
    </location>
</feature>
<evidence type="ECO:0000259" key="12">
    <source>
        <dbReference type="Pfam" id="PF08544"/>
    </source>
</evidence>
<dbReference type="PIRSF" id="PIRSF010376">
    <property type="entry name" value="IspE"/>
    <property type="match status" value="1"/>
</dbReference>
<accession>A0AAD0S183</accession>
<dbReference type="InterPro" id="IPR036554">
    <property type="entry name" value="GHMP_kinase_C_sf"/>
</dbReference>
<dbReference type="Pfam" id="PF08544">
    <property type="entry name" value="GHMP_kinases_C"/>
    <property type="match status" value="1"/>
</dbReference>
<feature type="binding site" evidence="10">
    <location>
        <begin position="99"/>
        <end position="109"/>
    </location>
    <ligand>
        <name>ATP</name>
        <dbReference type="ChEBI" id="CHEBI:30616"/>
    </ligand>
</feature>
<dbReference type="PANTHER" id="PTHR43527:SF2">
    <property type="entry name" value="4-DIPHOSPHOCYTIDYL-2-C-METHYL-D-ERYTHRITOL KINASE, CHLOROPLASTIC"/>
    <property type="match status" value="1"/>
</dbReference>
<evidence type="ECO:0000256" key="1">
    <source>
        <dbReference type="ARBA" id="ARBA00009684"/>
    </source>
</evidence>
<sequence>MTETSHAPLTLIAPAKLNLFLHINGRREDGYHELETLFTFLNFGDDLTFSLTDDRKITVTGDTQGIPTHDNLIYKAAFLLQQHCQCQQGVNIHLVKRLPMGGGVGGGSSDAATTLLALNRLWNCNLSLAELAQLGVTLGADVPVFINGHTAIAHGIGEQLHNVELTPGWFCVVHPGEHVSTAEIFTHPDLKRDTAKLKADWQTENLRNDCEPLVKKLCPEVEKALQWLLKYAPSKMTGTGACCFAEFSTQAEAEQVLAQLPEKWTGFVATSATLSPAHTALNAHFEMK</sequence>
<evidence type="ECO:0000256" key="7">
    <source>
        <dbReference type="ARBA" id="ARBA00022840"/>
    </source>
</evidence>
<keyword evidence="6 10" id="KW-0418">Kinase</keyword>
<dbReference type="Gene3D" id="3.30.230.10">
    <property type="match status" value="1"/>
</dbReference>
<dbReference type="GO" id="GO:0050515">
    <property type="term" value="F:4-(cytidine 5'-diphospho)-2-C-methyl-D-erythritol kinase activity"/>
    <property type="evidence" value="ECO:0007669"/>
    <property type="project" value="UniProtKB-UniRule"/>
</dbReference>
<gene>
    <name evidence="10" type="primary">ispE</name>
    <name evidence="13" type="ORF">D0907_10430</name>
    <name evidence="14" type="ORF">SAMN04487854_1107</name>
</gene>
<protein>
    <recommendedName>
        <fullName evidence="3 10">4-diphosphocytidyl-2-C-methyl-D-erythritol kinase</fullName>
        <shortName evidence="10">CMK</shortName>
        <ecNumber evidence="2 10">2.7.1.148</ecNumber>
    </recommendedName>
    <alternativeName>
        <fullName evidence="9 10">4-(cytidine-5'-diphospho)-2-C-methyl-D-erythritol kinase</fullName>
    </alternativeName>
</protein>
<dbReference type="EMBL" id="FPAZ01000010">
    <property type="protein sequence ID" value="SFT79533.1"/>
    <property type="molecule type" value="Genomic_DNA"/>
</dbReference>
<evidence type="ECO:0000256" key="10">
    <source>
        <dbReference type="HAMAP-Rule" id="MF_00061"/>
    </source>
</evidence>
<dbReference type="InterPro" id="IPR004424">
    <property type="entry name" value="IspE"/>
</dbReference>
<comment type="pathway">
    <text evidence="10">Isoprenoid biosynthesis; isopentenyl diphosphate biosynthesis via DXP pathway; isopentenyl diphosphate from 1-deoxy-D-xylulose 5-phosphate: step 3/6.</text>
</comment>
<dbReference type="NCBIfam" id="NF011202">
    <property type="entry name" value="PRK14608.1"/>
    <property type="match status" value="1"/>
</dbReference>
<evidence type="ECO:0000256" key="5">
    <source>
        <dbReference type="ARBA" id="ARBA00022741"/>
    </source>
</evidence>
<dbReference type="InterPro" id="IPR020568">
    <property type="entry name" value="Ribosomal_Su5_D2-typ_SF"/>
</dbReference>
<feature type="domain" description="GHMP kinase C-terminal" evidence="12">
    <location>
        <begin position="189"/>
        <end position="264"/>
    </location>
</feature>
<dbReference type="Proteomes" id="UP000183805">
    <property type="component" value="Unassembled WGS sequence"/>
</dbReference>
<evidence type="ECO:0000259" key="11">
    <source>
        <dbReference type="Pfam" id="PF00288"/>
    </source>
</evidence>
<evidence type="ECO:0000256" key="9">
    <source>
        <dbReference type="ARBA" id="ARBA00032554"/>
    </source>
</evidence>
<reference evidence="13 16" key="2">
    <citation type="submission" date="2018-08" db="EMBL/GenBank/DDBJ databases">
        <title>Draft genome sequence of Pseudoalteromonas donghaensis HJ51.</title>
        <authorList>
            <person name="Oh J."/>
            <person name="Roh D."/>
        </authorList>
    </citation>
    <scope>NUCLEOTIDE SEQUENCE [LARGE SCALE GENOMIC DNA]</scope>
    <source>
        <strain evidence="13 16">HJ51</strain>
    </source>
</reference>
<organism evidence="13 16">
    <name type="scientific">Pseudoalteromonas lipolytica</name>
    <dbReference type="NCBI Taxonomy" id="570156"/>
    <lineage>
        <taxon>Bacteria</taxon>
        <taxon>Pseudomonadati</taxon>
        <taxon>Pseudomonadota</taxon>
        <taxon>Gammaproteobacteria</taxon>
        <taxon>Alteromonadales</taxon>
        <taxon>Pseudoalteromonadaceae</taxon>
        <taxon>Pseudoalteromonas</taxon>
    </lineage>
</organism>
<evidence type="ECO:0000256" key="4">
    <source>
        <dbReference type="ARBA" id="ARBA00022679"/>
    </source>
</evidence>
<keyword evidence="4 10" id="KW-0808">Transferase</keyword>
<feature type="domain" description="GHMP kinase N-terminal" evidence="11">
    <location>
        <begin position="71"/>
        <end position="148"/>
    </location>
</feature>
<evidence type="ECO:0000313" key="15">
    <source>
        <dbReference type="Proteomes" id="UP000183805"/>
    </source>
</evidence>
<evidence type="ECO:0000313" key="16">
    <source>
        <dbReference type="Proteomes" id="UP000264605"/>
    </source>
</evidence>
<dbReference type="SUPFAM" id="SSF55060">
    <property type="entry name" value="GHMP Kinase, C-terminal domain"/>
    <property type="match status" value="1"/>
</dbReference>
<dbReference type="SUPFAM" id="SSF54211">
    <property type="entry name" value="Ribosomal protein S5 domain 2-like"/>
    <property type="match status" value="1"/>
</dbReference>
<dbReference type="GeneID" id="99505879"/>
<evidence type="ECO:0000313" key="13">
    <source>
        <dbReference type="EMBL" id="AXV65654.1"/>
    </source>
</evidence>
<keyword evidence="15" id="KW-1185">Reference proteome</keyword>
<dbReference type="KEGG" id="pdj:D0907_10430"/>
<keyword evidence="8 10" id="KW-0414">Isoprene biosynthesis</keyword>
<dbReference type="Proteomes" id="UP000264605">
    <property type="component" value="Chromosome"/>
</dbReference>
<comment type="catalytic activity">
    <reaction evidence="10">
        <text>4-CDP-2-C-methyl-D-erythritol + ATP = 4-CDP-2-C-methyl-D-erythritol 2-phosphate + ADP + H(+)</text>
        <dbReference type="Rhea" id="RHEA:18437"/>
        <dbReference type="ChEBI" id="CHEBI:15378"/>
        <dbReference type="ChEBI" id="CHEBI:30616"/>
        <dbReference type="ChEBI" id="CHEBI:57823"/>
        <dbReference type="ChEBI" id="CHEBI:57919"/>
        <dbReference type="ChEBI" id="CHEBI:456216"/>
        <dbReference type="EC" id="2.7.1.148"/>
    </reaction>
</comment>
<comment type="similarity">
    <text evidence="1 10">Belongs to the GHMP kinase family. IspE subfamily.</text>
</comment>
<dbReference type="Pfam" id="PF00288">
    <property type="entry name" value="GHMP_kinases_N"/>
    <property type="match status" value="1"/>
</dbReference>
<dbReference type="NCBIfam" id="TIGR00154">
    <property type="entry name" value="ispE"/>
    <property type="match status" value="1"/>
</dbReference>
<dbReference type="AlphaFoldDB" id="A0AAD0S183"/>
<evidence type="ECO:0000256" key="3">
    <source>
        <dbReference type="ARBA" id="ARBA00017473"/>
    </source>
</evidence>
<comment type="function">
    <text evidence="10">Catalyzes the phosphorylation of the position 2 hydroxy group of 4-diphosphocytidyl-2C-methyl-D-erythritol.</text>
</comment>